<feature type="compositionally biased region" description="Basic and acidic residues" evidence="1">
    <location>
        <begin position="74"/>
        <end position="90"/>
    </location>
</feature>
<feature type="region of interest" description="Disordered" evidence="1">
    <location>
        <begin position="70"/>
        <end position="90"/>
    </location>
</feature>
<name>I3SHS1_MEDTR</name>
<evidence type="ECO:0000313" key="2">
    <source>
        <dbReference type="EMBL" id="AFK39813.1"/>
    </source>
</evidence>
<sequence length="90" mass="10441">MGCSCSLDHTCSHHSQHPFQQHLQIEAWQMRLPSQGSQRWLTLCSSSQGTSCSLHSHCRICRHFHSHSFHHSKTFSDDDDIKHKQTTKDE</sequence>
<accession>I3SHS1</accession>
<reference evidence="2" key="1">
    <citation type="submission" date="2012-05" db="EMBL/GenBank/DDBJ databases">
        <authorList>
            <person name="Krishnakumar V."/>
            <person name="Cheung F."/>
            <person name="Xiao Y."/>
            <person name="Chan A."/>
            <person name="Moskal W.A."/>
            <person name="Town C.D."/>
        </authorList>
    </citation>
    <scope>NUCLEOTIDE SEQUENCE</scope>
</reference>
<proteinExistence type="evidence at transcript level"/>
<dbReference type="EMBL" id="BT140018">
    <property type="protein sequence ID" value="AFK39813.1"/>
    <property type="molecule type" value="mRNA"/>
</dbReference>
<organism evidence="2">
    <name type="scientific">Medicago truncatula</name>
    <name type="common">Barrel medic</name>
    <name type="synonym">Medicago tribuloides</name>
    <dbReference type="NCBI Taxonomy" id="3880"/>
    <lineage>
        <taxon>Eukaryota</taxon>
        <taxon>Viridiplantae</taxon>
        <taxon>Streptophyta</taxon>
        <taxon>Embryophyta</taxon>
        <taxon>Tracheophyta</taxon>
        <taxon>Spermatophyta</taxon>
        <taxon>Magnoliopsida</taxon>
        <taxon>eudicotyledons</taxon>
        <taxon>Gunneridae</taxon>
        <taxon>Pentapetalae</taxon>
        <taxon>rosids</taxon>
        <taxon>fabids</taxon>
        <taxon>Fabales</taxon>
        <taxon>Fabaceae</taxon>
        <taxon>Papilionoideae</taxon>
        <taxon>50 kb inversion clade</taxon>
        <taxon>NPAAA clade</taxon>
        <taxon>Hologalegina</taxon>
        <taxon>IRL clade</taxon>
        <taxon>Trifolieae</taxon>
        <taxon>Medicago</taxon>
    </lineage>
</organism>
<dbReference type="AlphaFoldDB" id="I3SHS1"/>
<protein>
    <submittedName>
        <fullName evidence="2">Uncharacterized protein</fullName>
    </submittedName>
</protein>
<evidence type="ECO:0000256" key="1">
    <source>
        <dbReference type="SAM" id="MobiDB-lite"/>
    </source>
</evidence>